<feature type="domain" description="Glycosyl hydrolase family 13 catalytic" evidence="4">
    <location>
        <begin position="132"/>
        <end position="534"/>
    </location>
</feature>
<dbReference type="AlphaFoldDB" id="A0A2R4CFD6"/>
<evidence type="ECO:0000256" key="2">
    <source>
        <dbReference type="ARBA" id="ARBA00023295"/>
    </source>
</evidence>
<accession>A0A2R4CFD6</accession>
<dbReference type="GO" id="GO:0016829">
    <property type="term" value="F:lyase activity"/>
    <property type="evidence" value="ECO:0007669"/>
    <property type="project" value="UniProtKB-KW"/>
</dbReference>
<dbReference type="SUPFAM" id="SSF51011">
    <property type="entry name" value="Glycosyl hydrolase domain"/>
    <property type="match status" value="1"/>
</dbReference>
<dbReference type="InterPro" id="IPR019492">
    <property type="entry name" value="Cyclo-malto-dextrinase_C"/>
</dbReference>
<dbReference type="EMBL" id="CP028324">
    <property type="protein sequence ID" value="AVR98315.1"/>
    <property type="molecule type" value="Genomic_DNA"/>
</dbReference>
<dbReference type="Pfam" id="PF09087">
    <property type="entry name" value="Cyc-maltodext_N"/>
    <property type="match status" value="1"/>
</dbReference>
<organism evidence="5 6">
    <name type="scientific">Pseudoduganella armeniaca</name>
    <dbReference type="NCBI Taxonomy" id="2072590"/>
    <lineage>
        <taxon>Bacteria</taxon>
        <taxon>Pseudomonadati</taxon>
        <taxon>Pseudomonadota</taxon>
        <taxon>Betaproteobacteria</taxon>
        <taxon>Burkholderiales</taxon>
        <taxon>Oxalobacteraceae</taxon>
        <taxon>Telluria group</taxon>
        <taxon>Pseudoduganella</taxon>
    </lineage>
</organism>
<dbReference type="CDD" id="cd11340">
    <property type="entry name" value="AmyAc_bac_CMD_like_3"/>
    <property type="match status" value="1"/>
</dbReference>
<evidence type="ECO:0000313" key="5">
    <source>
        <dbReference type="EMBL" id="AVR98315.1"/>
    </source>
</evidence>
<dbReference type="InterPro" id="IPR013783">
    <property type="entry name" value="Ig-like_fold"/>
</dbReference>
<dbReference type="InterPro" id="IPR006047">
    <property type="entry name" value="GH13_cat_dom"/>
</dbReference>
<evidence type="ECO:0000256" key="1">
    <source>
        <dbReference type="ARBA" id="ARBA00022801"/>
    </source>
</evidence>
<protein>
    <submittedName>
        <fullName evidence="5">Alpha-amlyase</fullName>
    </submittedName>
</protein>
<proteinExistence type="predicted"/>
<dbReference type="Gene3D" id="2.60.40.1180">
    <property type="entry name" value="Golgi alpha-mannosidase II"/>
    <property type="match status" value="1"/>
</dbReference>
<feature type="signal peptide" evidence="3">
    <location>
        <begin position="1"/>
        <end position="19"/>
    </location>
</feature>
<dbReference type="Proteomes" id="UP000240505">
    <property type="component" value="Chromosome"/>
</dbReference>
<dbReference type="InterPro" id="IPR014756">
    <property type="entry name" value="Ig_E-set"/>
</dbReference>
<name>A0A2R4CFD6_9BURK</name>
<dbReference type="InterPro" id="IPR015171">
    <property type="entry name" value="Cyc-maltodext_N"/>
</dbReference>
<dbReference type="InterPro" id="IPR017853">
    <property type="entry name" value="GH"/>
</dbReference>
<dbReference type="GO" id="GO:0005975">
    <property type="term" value="P:carbohydrate metabolic process"/>
    <property type="evidence" value="ECO:0007669"/>
    <property type="project" value="InterPro"/>
</dbReference>
<evidence type="ECO:0000313" key="6">
    <source>
        <dbReference type="Proteomes" id="UP000240505"/>
    </source>
</evidence>
<dbReference type="PANTHER" id="PTHR10357:SF210">
    <property type="entry name" value="MALTODEXTRIN GLUCOSIDASE"/>
    <property type="match status" value="1"/>
</dbReference>
<evidence type="ECO:0000256" key="3">
    <source>
        <dbReference type="SAM" id="SignalP"/>
    </source>
</evidence>
<keyword evidence="1" id="KW-0378">Hydrolase</keyword>
<dbReference type="KEGG" id="masz:C9I28_23735"/>
<dbReference type="SUPFAM" id="SSF81296">
    <property type="entry name" value="E set domains"/>
    <property type="match status" value="1"/>
</dbReference>
<dbReference type="Gene3D" id="2.60.40.10">
    <property type="entry name" value="Immunoglobulins"/>
    <property type="match status" value="1"/>
</dbReference>
<sequence>MKRIAALALLASACTLAPAASYRIDHVEPAFWWTGMQHKTLQLLVHGPALAELRPALDYPGVRVAAVTRLASPNYLFIDLAIDDSARPGSFDIAFTAAGTTRPALRQRYELRARAPGSAQRQGFGPADVIYQVMPDRFANGDPANDSVAGMADKVDRVNGGGRHGGDLAGMTAHLDYVAALGFTQIWPTPLVENDMPAFTYHGYAATDFYRIDRRYGSNEDYRRFVQAARERGIGVIQDVVLNHIGSRHWWMQDLPAPDWIGYQGKPVLTAHHRTATMDPYGSRADARNFTEGWFATAMPDLNQANPLLANYLIQNAIWWIEYAGLSGLRVDTYGYSNPDFLTEWSRRLMAEYPRLNLVGEEWSTRVPVVARWQRGKRNFDGYVSHMPSMMDFPLNDALRKGLASAAANNHDGGFSLTDLYETLSLDYLYPDPSSLVLFEGNHDLPRAFSILHEDVALWRMAMTYVLTAPRIPQLYYGSEILMTSTTQGRDDASYRRDFPGGWPGDTVNAFTGAGLAPAQREAQAWLKKLLNWRKNASVIHHGRTLHFGPEHNTYIYFRHGGQAKVMVALNKNAAATTLPLARFGEMLAGIKRGRDVASGAVFDLAQDTVTLPARSALILELE</sequence>
<keyword evidence="2" id="KW-0326">Glycosidase</keyword>
<keyword evidence="6" id="KW-1185">Reference proteome</keyword>
<dbReference type="GO" id="GO:0016798">
    <property type="term" value="F:hydrolase activity, acting on glycosyl bonds"/>
    <property type="evidence" value="ECO:0007669"/>
    <property type="project" value="UniProtKB-KW"/>
</dbReference>
<reference evidence="5 6" key="1">
    <citation type="submission" date="2018-03" db="EMBL/GenBank/DDBJ databases">
        <title>Massilia armeniaca sp. nov., isolated from desert soil.</title>
        <authorList>
            <person name="Huang H."/>
            <person name="Ren M."/>
        </authorList>
    </citation>
    <scope>NUCLEOTIDE SEQUENCE [LARGE SCALE GENOMIC DNA]</scope>
    <source>
        <strain evidence="5 6">ZMN-3</strain>
    </source>
</reference>
<gene>
    <name evidence="5" type="ORF">C9I28_23735</name>
</gene>
<keyword evidence="5" id="KW-0456">Lyase</keyword>
<dbReference type="SUPFAM" id="SSF51445">
    <property type="entry name" value="(Trans)glycosidases"/>
    <property type="match status" value="1"/>
</dbReference>
<dbReference type="Pfam" id="PF00128">
    <property type="entry name" value="Alpha-amylase"/>
    <property type="match status" value="1"/>
</dbReference>
<feature type="chain" id="PRO_5015313581" evidence="3">
    <location>
        <begin position="20"/>
        <end position="623"/>
    </location>
</feature>
<dbReference type="Gene3D" id="3.20.20.80">
    <property type="entry name" value="Glycosidases"/>
    <property type="match status" value="1"/>
</dbReference>
<dbReference type="InterPro" id="IPR013780">
    <property type="entry name" value="Glyco_hydro_b"/>
</dbReference>
<dbReference type="PANTHER" id="PTHR10357">
    <property type="entry name" value="ALPHA-AMYLASE FAMILY MEMBER"/>
    <property type="match status" value="1"/>
</dbReference>
<dbReference type="SMART" id="SM00642">
    <property type="entry name" value="Aamy"/>
    <property type="match status" value="1"/>
</dbReference>
<evidence type="ECO:0000259" key="4">
    <source>
        <dbReference type="SMART" id="SM00642"/>
    </source>
</evidence>
<dbReference type="OrthoDB" id="9761577at2"/>
<keyword evidence="3" id="KW-0732">Signal</keyword>
<dbReference type="RefSeq" id="WP_107143650.1">
    <property type="nucleotide sequence ID" value="NZ_CP028324.1"/>
</dbReference>
<dbReference type="Pfam" id="PF10438">
    <property type="entry name" value="Cyc-maltodext_C"/>
    <property type="match status" value="1"/>
</dbReference>